<evidence type="ECO:0000313" key="16">
    <source>
        <dbReference type="Proteomes" id="UP001239215"/>
    </source>
</evidence>
<dbReference type="InterPro" id="IPR016169">
    <property type="entry name" value="FAD-bd_PCMH_sub2"/>
</dbReference>
<keyword evidence="3" id="KW-1003">Cell membrane</keyword>
<dbReference type="Pfam" id="PF01595">
    <property type="entry name" value="CNNM"/>
    <property type="match status" value="1"/>
</dbReference>
<feature type="transmembrane region" description="Helical" evidence="12">
    <location>
        <begin position="142"/>
        <end position="161"/>
    </location>
</feature>
<evidence type="ECO:0000256" key="11">
    <source>
        <dbReference type="SAM" id="MobiDB-lite"/>
    </source>
</evidence>
<name>A0AAJ1X233_9ACTN</name>
<feature type="transmembrane region" description="Helical" evidence="12">
    <location>
        <begin position="93"/>
        <end position="122"/>
    </location>
</feature>
<dbReference type="SMART" id="SM00116">
    <property type="entry name" value="CBS"/>
    <property type="match status" value="2"/>
</dbReference>
<dbReference type="GO" id="GO:0005886">
    <property type="term" value="C:plasma membrane"/>
    <property type="evidence" value="ECO:0007669"/>
    <property type="project" value="UniProtKB-SubCell"/>
</dbReference>
<feature type="domain" description="CBS" evidence="13">
    <location>
        <begin position="291"/>
        <end position="348"/>
    </location>
</feature>
<evidence type="ECO:0000256" key="1">
    <source>
        <dbReference type="ARBA" id="ARBA00004651"/>
    </source>
</evidence>
<gene>
    <name evidence="15" type="ORF">QE405_001408</name>
</gene>
<dbReference type="InterPro" id="IPR044751">
    <property type="entry name" value="Ion_transp-like_CBS"/>
</dbReference>
<dbReference type="PANTHER" id="PTHR43099">
    <property type="entry name" value="UPF0053 PROTEIN YRKA"/>
    <property type="match status" value="1"/>
</dbReference>
<comment type="caution">
    <text evidence="15">The sequence shown here is derived from an EMBL/GenBank/DDBJ whole genome shotgun (WGS) entry which is preliminary data.</text>
</comment>
<dbReference type="SMART" id="SM01091">
    <property type="entry name" value="CorC_HlyC"/>
    <property type="match status" value="1"/>
</dbReference>
<keyword evidence="5" id="KW-0677">Repeat</keyword>
<dbReference type="SUPFAM" id="SSF54631">
    <property type="entry name" value="CBS-domain pair"/>
    <property type="match status" value="1"/>
</dbReference>
<evidence type="ECO:0000256" key="7">
    <source>
        <dbReference type="ARBA" id="ARBA00023122"/>
    </source>
</evidence>
<feature type="domain" description="CBS" evidence="13">
    <location>
        <begin position="225"/>
        <end position="283"/>
    </location>
</feature>
<evidence type="ECO:0000313" key="15">
    <source>
        <dbReference type="EMBL" id="MDQ1104124.1"/>
    </source>
</evidence>
<evidence type="ECO:0000256" key="12">
    <source>
        <dbReference type="SAM" id="Phobius"/>
    </source>
</evidence>
<evidence type="ECO:0000256" key="4">
    <source>
        <dbReference type="ARBA" id="ARBA00022692"/>
    </source>
</evidence>
<accession>A0AAJ1X233</accession>
<proteinExistence type="inferred from homology"/>
<comment type="subcellular location">
    <subcellularLocation>
        <location evidence="1">Cell membrane</location>
        <topology evidence="1">Multi-pass membrane protein</topology>
    </subcellularLocation>
</comment>
<dbReference type="InterPro" id="IPR036318">
    <property type="entry name" value="FAD-bd_PCMH-like_sf"/>
</dbReference>
<evidence type="ECO:0000256" key="10">
    <source>
        <dbReference type="PROSITE-ProRule" id="PRU01193"/>
    </source>
</evidence>
<dbReference type="RefSeq" id="WP_307199501.1">
    <property type="nucleotide sequence ID" value="NZ_JAUTAN010000001.1"/>
</dbReference>
<dbReference type="GO" id="GO:0050660">
    <property type="term" value="F:flavin adenine dinucleotide binding"/>
    <property type="evidence" value="ECO:0007669"/>
    <property type="project" value="InterPro"/>
</dbReference>
<comment type="similarity">
    <text evidence="2">Belongs to the UPF0053 family.</text>
</comment>
<evidence type="ECO:0000256" key="3">
    <source>
        <dbReference type="ARBA" id="ARBA00022475"/>
    </source>
</evidence>
<dbReference type="InterPro" id="IPR046342">
    <property type="entry name" value="CBS_dom_sf"/>
</dbReference>
<dbReference type="Pfam" id="PF00571">
    <property type="entry name" value="CBS"/>
    <property type="match status" value="2"/>
</dbReference>
<dbReference type="CDD" id="cd04590">
    <property type="entry name" value="CBS_pair_CorC_HlyC_assoc"/>
    <property type="match status" value="1"/>
</dbReference>
<dbReference type="InterPro" id="IPR000644">
    <property type="entry name" value="CBS_dom"/>
</dbReference>
<dbReference type="PANTHER" id="PTHR43099:SF6">
    <property type="entry name" value="UPF0053 PROTEIN RV1842C"/>
    <property type="match status" value="1"/>
</dbReference>
<evidence type="ECO:0000256" key="9">
    <source>
        <dbReference type="PROSITE-ProRule" id="PRU00703"/>
    </source>
</evidence>
<evidence type="ECO:0000259" key="14">
    <source>
        <dbReference type="PROSITE" id="PS51846"/>
    </source>
</evidence>
<dbReference type="SUPFAM" id="SSF56176">
    <property type="entry name" value="FAD-binding/transporter-associated domain-like"/>
    <property type="match status" value="1"/>
</dbReference>
<dbReference type="InterPro" id="IPR002550">
    <property type="entry name" value="CNNM"/>
</dbReference>
<keyword evidence="6 10" id="KW-1133">Transmembrane helix</keyword>
<protein>
    <submittedName>
        <fullName evidence="15">CBS domain containing-hemolysin-like protein</fullName>
    </submittedName>
</protein>
<sequence length="486" mass="52084">MTILLSLLLGVVVVLLITAATGYFVAQEFAYMAVDRSTLRAKAEAGDTTAARTLKVTGRTSFMLSGAQLGITVTGLLVGYVAEPLIGSAFGDLLALGGVPTALGVTIGTLLALAFATVVQMLFGELFPKNLAIARPEPVARWLSRSTLGYLAITGWLIWFFDQSSNLLLRALKIEPVHDVESSATARDLEHIVAESRASGELTAEMSVLLDRVLDFPQHDVEHAMVPRSRVDSVDSDATLGEVRELMRTGHSRYPVLGEDDEILGIVHLVDLLDLGALDGDDPWSKPVTTALRPPIVLPELMAMPDALRTIAEAKEQMACVVDEYGGLAGIVTIEDLVEEIVGEIRDEHDEPAEPEFSVDAVRGGWEMRGDLPVDEVERVIEHDLPTGDFETLAGLVIAEHGALPEPGTSLLVRLPDDPGDLAGSDEPVVRHLAVEVLEIEQYVPSSLHVQVVEATDDDEDDGGDPMRTDGPDGPGTSGSRTEVEA</sequence>
<organism evidence="15 16">
    <name type="scientific">Nocardioides zeae</name>
    <dbReference type="NCBI Taxonomy" id="1457234"/>
    <lineage>
        <taxon>Bacteria</taxon>
        <taxon>Bacillati</taxon>
        <taxon>Actinomycetota</taxon>
        <taxon>Actinomycetes</taxon>
        <taxon>Propionibacteriales</taxon>
        <taxon>Nocardioidaceae</taxon>
        <taxon>Nocardioides</taxon>
    </lineage>
</organism>
<evidence type="ECO:0000256" key="2">
    <source>
        <dbReference type="ARBA" id="ARBA00006337"/>
    </source>
</evidence>
<feature type="compositionally biased region" description="Acidic residues" evidence="11">
    <location>
        <begin position="455"/>
        <end position="464"/>
    </location>
</feature>
<dbReference type="EMBL" id="JAUTAN010000001">
    <property type="protein sequence ID" value="MDQ1104124.1"/>
    <property type="molecule type" value="Genomic_DNA"/>
</dbReference>
<reference evidence="15" key="1">
    <citation type="submission" date="2023-07" db="EMBL/GenBank/DDBJ databases">
        <title>Functional and genomic diversity of the sorghum phyllosphere microbiome.</title>
        <authorList>
            <person name="Shade A."/>
        </authorList>
    </citation>
    <scope>NUCLEOTIDE SEQUENCE</scope>
    <source>
        <strain evidence="15">SORGH_AS_1067</strain>
    </source>
</reference>
<dbReference type="Gene3D" id="3.10.580.10">
    <property type="entry name" value="CBS-domain"/>
    <property type="match status" value="1"/>
</dbReference>
<evidence type="ECO:0000256" key="8">
    <source>
        <dbReference type="ARBA" id="ARBA00023136"/>
    </source>
</evidence>
<dbReference type="Proteomes" id="UP001239215">
    <property type="component" value="Unassembled WGS sequence"/>
</dbReference>
<dbReference type="InterPro" id="IPR051676">
    <property type="entry name" value="UPF0053_domain"/>
</dbReference>
<dbReference type="InterPro" id="IPR005170">
    <property type="entry name" value="Transptr-assoc_dom"/>
</dbReference>
<evidence type="ECO:0000259" key="13">
    <source>
        <dbReference type="PROSITE" id="PS51371"/>
    </source>
</evidence>
<dbReference type="Pfam" id="PF03471">
    <property type="entry name" value="CorC_HlyC"/>
    <property type="match status" value="1"/>
</dbReference>
<keyword evidence="7 9" id="KW-0129">CBS domain</keyword>
<dbReference type="AlphaFoldDB" id="A0AAJ1X233"/>
<feature type="domain" description="CNNM transmembrane" evidence="14">
    <location>
        <begin position="3"/>
        <end position="206"/>
    </location>
</feature>
<evidence type="ECO:0000256" key="6">
    <source>
        <dbReference type="ARBA" id="ARBA00022989"/>
    </source>
</evidence>
<dbReference type="Gene3D" id="3.30.465.10">
    <property type="match status" value="1"/>
</dbReference>
<evidence type="ECO:0000256" key="5">
    <source>
        <dbReference type="ARBA" id="ARBA00022737"/>
    </source>
</evidence>
<dbReference type="PROSITE" id="PS51846">
    <property type="entry name" value="CNNM"/>
    <property type="match status" value="1"/>
</dbReference>
<feature type="region of interest" description="Disordered" evidence="11">
    <location>
        <begin position="453"/>
        <end position="486"/>
    </location>
</feature>
<keyword evidence="4 10" id="KW-0812">Transmembrane</keyword>
<dbReference type="PROSITE" id="PS51371">
    <property type="entry name" value="CBS"/>
    <property type="match status" value="2"/>
</dbReference>
<keyword evidence="8 10" id="KW-0472">Membrane</keyword>
<feature type="transmembrane region" description="Helical" evidence="12">
    <location>
        <begin position="62"/>
        <end position="81"/>
    </location>
</feature>